<evidence type="ECO:0000313" key="2">
    <source>
        <dbReference type="EMBL" id="MXG91505.1"/>
    </source>
</evidence>
<name>A0A6L7F1V4_9ACTN</name>
<feature type="transmembrane region" description="Helical" evidence="1">
    <location>
        <begin position="29"/>
        <end position="47"/>
    </location>
</feature>
<evidence type="ECO:0000256" key="1">
    <source>
        <dbReference type="SAM" id="Phobius"/>
    </source>
</evidence>
<evidence type="ECO:0000313" key="3">
    <source>
        <dbReference type="Proteomes" id="UP000473325"/>
    </source>
</evidence>
<organism evidence="2 3">
    <name type="scientific">Nocardioides flavescens</name>
    <dbReference type="NCBI Taxonomy" id="2691959"/>
    <lineage>
        <taxon>Bacteria</taxon>
        <taxon>Bacillati</taxon>
        <taxon>Actinomycetota</taxon>
        <taxon>Actinomycetes</taxon>
        <taxon>Propionibacteriales</taxon>
        <taxon>Nocardioidaceae</taxon>
        <taxon>Nocardioides</taxon>
    </lineage>
</organism>
<dbReference type="AlphaFoldDB" id="A0A6L7F1V4"/>
<keyword evidence="1" id="KW-0812">Transmembrane</keyword>
<gene>
    <name evidence="2" type="ORF">GRQ65_18320</name>
</gene>
<keyword evidence="3" id="KW-1185">Reference proteome</keyword>
<keyword evidence="1" id="KW-1133">Transmembrane helix</keyword>
<keyword evidence="1" id="KW-0472">Membrane</keyword>
<dbReference type="Proteomes" id="UP000473325">
    <property type="component" value="Unassembled WGS sequence"/>
</dbReference>
<proteinExistence type="predicted"/>
<accession>A0A6L7F1V4</accession>
<sequence>MGFVVGCLVWWALMTFVPTDGWGLPVRVLMAALVVAGVVVLVWEAVVEFRRGLSGEDEDARTS</sequence>
<dbReference type="EMBL" id="WUEK01000013">
    <property type="protein sequence ID" value="MXG91505.1"/>
    <property type="molecule type" value="Genomic_DNA"/>
</dbReference>
<comment type="caution">
    <text evidence="2">The sequence shown here is derived from an EMBL/GenBank/DDBJ whole genome shotgun (WGS) entry which is preliminary data.</text>
</comment>
<dbReference type="RefSeq" id="WP_160879439.1">
    <property type="nucleotide sequence ID" value="NZ_WUEK01000013.1"/>
</dbReference>
<reference evidence="2 3" key="1">
    <citation type="submission" date="2019-12" db="EMBL/GenBank/DDBJ databases">
        <authorList>
            <person name="Kun Z."/>
        </authorList>
    </citation>
    <scope>NUCLEOTIDE SEQUENCE [LARGE SCALE GENOMIC DNA]</scope>
    <source>
        <strain evidence="2 3">YIM 123512</strain>
    </source>
</reference>
<protein>
    <submittedName>
        <fullName evidence="2">Uncharacterized protein</fullName>
    </submittedName>
</protein>